<organism evidence="2 3">
    <name type="scientific">Elysia chlorotica</name>
    <name type="common">Eastern emerald elysia</name>
    <name type="synonym">Sea slug</name>
    <dbReference type="NCBI Taxonomy" id="188477"/>
    <lineage>
        <taxon>Eukaryota</taxon>
        <taxon>Metazoa</taxon>
        <taxon>Spiralia</taxon>
        <taxon>Lophotrochozoa</taxon>
        <taxon>Mollusca</taxon>
        <taxon>Gastropoda</taxon>
        <taxon>Heterobranchia</taxon>
        <taxon>Euthyneura</taxon>
        <taxon>Panpulmonata</taxon>
        <taxon>Sacoglossa</taxon>
        <taxon>Placobranchoidea</taxon>
        <taxon>Plakobranchidae</taxon>
        <taxon>Elysia</taxon>
    </lineage>
</organism>
<protein>
    <submittedName>
        <fullName evidence="2">Uncharacterized protein</fullName>
    </submittedName>
</protein>
<evidence type="ECO:0000256" key="1">
    <source>
        <dbReference type="SAM" id="MobiDB-lite"/>
    </source>
</evidence>
<dbReference type="AlphaFoldDB" id="A0A3S0ZW53"/>
<name>A0A3S0ZW53_ELYCH</name>
<sequence>MPVLTDSISIDQQEAAGHATDLTSTDAKVSSESLLFNKEIDDDGHQQIDAFTRQLLTALEISVIFEDLVDTMTAISNAVPAPVVEIRTAASIVEDEFFNRPRYGGFVKEVAQTVSKVPPTTPFTTGAAKPLLPPIVKRDSKSLGSPESKSKVSKDKQSGTGTTVSNKSRPMSTAGSQSESQTEFVGK</sequence>
<evidence type="ECO:0000313" key="2">
    <source>
        <dbReference type="EMBL" id="RUS87509.1"/>
    </source>
</evidence>
<proteinExistence type="predicted"/>
<evidence type="ECO:0000313" key="3">
    <source>
        <dbReference type="Proteomes" id="UP000271974"/>
    </source>
</evidence>
<reference evidence="2 3" key="1">
    <citation type="submission" date="2019-01" db="EMBL/GenBank/DDBJ databases">
        <title>A draft genome assembly of the solar-powered sea slug Elysia chlorotica.</title>
        <authorList>
            <person name="Cai H."/>
            <person name="Li Q."/>
            <person name="Fang X."/>
            <person name="Li J."/>
            <person name="Curtis N.E."/>
            <person name="Altenburger A."/>
            <person name="Shibata T."/>
            <person name="Feng M."/>
            <person name="Maeda T."/>
            <person name="Schwartz J.A."/>
            <person name="Shigenobu S."/>
            <person name="Lundholm N."/>
            <person name="Nishiyama T."/>
            <person name="Yang H."/>
            <person name="Hasebe M."/>
            <person name="Li S."/>
            <person name="Pierce S.K."/>
            <person name="Wang J."/>
        </authorList>
    </citation>
    <scope>NUCLEOTIDE SEQUENCE [LARGE SCALE GENOMIC DNA]</scope>
    <source>
        <strain evidence="2">EC2010</strain>
        <tissue evidence="2">Whole organism of an adult</tissue>
    </source>
</reference>
<feature type="compositionally biased region" description="Polar residues" evidence="1">
    <location>
        <begin position="158"/>
        <end position="187"/>
    </location>
</feature>
<feature type="compositionally biased region" description="Basic and acidic residues" evidence="1">
    <location>
        <begin position="148"/>
        <end position="157"/>
    </location>
</feature>
<dbReference type="EMBL" id="RQTK01000109">
    <property type="protein sequence ID" value="RUS87509.1"/>
    <property type="molecule type" value="Genomic_DNA"/>
</dbReference>
<keyword evidence="3" id="KW-1185">Reference proteome</keyword>
<accession>A0A3S0ZW53</accession>
<feature type="region of interest" description="Disordered" evidence="1">
    <location>
        <begin position="117"/>
        <end position="187"/>
    </location>
</feature>
<dbReference type="Proteomes" id="UP000271974">
    <property type="component" value="Unassembled WGS sequence"/>
</dbReference>
<gene>
    <name evidence="2" type="ORF">EGW08_004763</name>
</gene>
<dbReference type="OrthoDB" id="10637668at2759"/>
<comment type="caution">
    <text evidence="2">The sequence shown here is derived from an EMBL/GenBank/DDBJ whole genome shotgun (WGS) entry which is preliminary data.</text>
</comment>